<keyword evidence="3 6" id="KW-0805">Transcription regulation</keyword>
<dbReference type="Pfam" id="PF01709">
    <property type="entry name" value="Transcrip_reg"/>
    <property type="match status" value="1"/>
</dbReference>
<dbReference type="Pfam" id="PF20772">
    <property type="entry name" value="TACO1_YebC_N"/>
    <property type="match status" value="1"/>
</dbReference>
<dbReference type="AlphaFoldDB" id="A0A2H0V7G1"/>
<feature type="domain" description="TACO1/YebC-like N-terminal" evidence="8">
    <location>
        <begin position="5"/>
        <end position="75"/>
    </location>
</feature>
<sequence>MSGHSKWATTKRHKAVVDAKRSSIFTKLGNNITIAARKGGDPEMNFSLRLAIDRAKQSNMPKDNIERAVKRGTGELGGAVVEELTYEGFGPAKAAFIIEAVTDNKNRTASEIRHIFTKQGGSMGATGSVSWNFEHKGVITVTAEVLKNNKLDEEFELELIDNGAEDIKKEEEGWTLYTLIENFQKLKQFLDAKNIPVDFAELEYVAKESKEVNDSDKQKIEQFINALEENGDISNYYTDVIL</sequence>
<keyword evidence="2 6" id="KW-0963">Cytoplasm</keyword>
<evidence type="ECO:0000256" key="1">
    <source>
        <dbReference type="ARBA" id="ARBA00008724"/>
    </source>
</evidence>
<dbReference type="InterPro" id="IPR049083">
    <property type="entry name" value="TACO1_YebC_N"/>
</dbReference>
<feature type="domain" description="TACO1/YebC-like second and third" evidence="7">
    <location>
        <begin position="82"/>
        <end position="239"/>
    </location>
</feature>
<dbReference type="EMBL" id="PFAN01000062">
    <property type="protein sequence ID" value="PIR94998.1"/>
    <property type="molecule type" value="Genomic_DNA"/>
</dbReference>
<dbReference type="Gene3D" id="1.10.10.200">
    <property type="match status" value="1"/>
</dbReference>
<evidence type="ECO:0000256" key="2">
    <source>
        <dbReference type="ARBA" id="ARBA00022490"/>
    </source>
</evidence>
<dbReference type="PANTHER" id="PTHR12532:SF6">
    <property type="entry name" value="TRANSCRIPTIONAL REGULATORY PROTEIN YEBC-RELATED"/>
    <property type="match status" value="1"/>
</dbReference>
<dbReference type="HAMAP" id="MF_00693">
    <property type="entry name" value="Transcrip_reg_TACO1"/>
    <property type="match status" value="1"/>
</dbReference>
<evidence type="ECO:0000256" key="6">
    <source>
        <dbReference type="HAMAP-Rule" id="MF_00693"/>
    </source>
</evidence>
<dbReference type="InterPro" id="IPR048300">
    <property type="entry name" value="TACO1_YebC-like_2nd/3rd_dom"/>
</dbReference>
<dbReference type="InterPro" id="IPR017856">
    <property type="entry name" value="Integrase-like_N"/>
</dbReference>
<proteinExistence type="inferred from homology"/>
<accession>A0A2H0V7G1</accession>
<evidence type="ECO:0000256" key="5">
    <source>
        <dbReference type="ARBA" id="ARBA00023163"/>
    </source>
</evidence>
<comment type="similarity">
    <text evidence="1 6">Belongs to the TACO1 family.</text>
</comment>
<gene>
    <name evidence="9" type="ORF">COT95_01070</name>
</gene>
<dbReference type="Gene3D" id="3.30.70.980">
    <property type="match status" value="2"/>
</dbReference>
<organism evidence="9 10">
    <name type="scientific">Candidatus Falkowbacteria bacterium CG10_big_fil_rev_8_21_14_0_10_37_6</name>
    <dbReference type="NCBI Taxonomy" id="1974563"/>
    <lineage>
        <taxon>Bacteria</taxon>
        <taxon>Candidatus Falkowiibacteriota</taxon>
    </lineage>
</organism>
<dbReference type="GO" id="GO:0005829">
    <property type="term" value="C:cytosol"/>
    <property type="evidence" value="ECO:0007669"/>
    <property type="project" value="TreeGrafter"/>
</dbReference>
<evidence type="ECO:0000256" key="4">
    <source>
        <dbReference type="ARBA" id="ARBA00023125"/>
    </source>
</evidence>
<dbReference type="InterPro" id="IPR026564">
    <property type="entry name" value="Transcrip_reg_TACO1-like_dom3"/>
</dbReference>
<comment type="subcellular location">
    <subcellularLocation>
        <location evidence="6">Cytoplasm</location>
    </subcellularLocation>
</comment>
<evidence type="ECO:0000259" key="7">
    <source>
        <dbReference type="Pfam" id="PF01709"/>
    </source>
</evidence>
<dbReference type="FunFam" id="1.10.10.200:FF:000002">
    <property type="entry name" value="Probable transcriptional regulatory protein CLM62_37755"/>
    <property type="match status" value="1"/>
</dbReference>
<reference evidence="10" key="1">
    <citation type="submission" date="2017-09" db="EMBL/GenBank/DDBJ databases">
        <title>Depth-based differentiation of microbial function through sediment-hosted aquifers and enrichment of novel symbionts in the deep terrestrial subsurface.</title>
        <authorList>
            <person name="Probst A.J."/>
            <person name="Ladd B."/>
            <person name="Jarett J.K."/>
            <person name="Geller-Mcgrath D.E."/>
            <person name="Sieber C.M.K."/>
            <person name="Emerson J.B."/>
            <person name="Anantharaman K."/>
            <person name="Thomas B.C."/>
            <person name="Malmstrom R."/>
            <person name="Stieglmeier M."/>
            <person name="Klingl A."/>
            <person name="Woyke T."/>
            <person name="Ryan C.M."/>
            <person name="Banfield J.F."/>
        </authorList>
    </citation>
    <scope>NUCLEOTIDE SEQUENCE [LARGE SCALE GENOMIC DNA]</scope>
</reference>
<evidence type="ECO:0000256" key="3">
    <source>
        <dbReference type="ARBA" id="ARBA00023015"/>
    </source>
</evidence>
<protein>
    <recommendedName>
        <fullName evidence="6">Probable transcriptional regulatory protein COT95_01070</fullName>
    </recommendedName>
</protein>
<dbReference type="InterPro" id="IPR029072">
    <property type="entry name" value="YebC-like"/>
</dbReference>
<dbReference type="GO" id="GO:0003677">
    <property type="term" value="F:DNA binding"/>
    <property type="evidence" value="ECO:0007669"/>
    <property type="project" value="UniProtKB-UniRule"/>
</dbReference>
<keyword evidence="5 6" id="KW-0804">Transcription</keyword>
<name>A0A2H0V7G1_9BACT</name>
<dbReference type="NCBIfam" id="TIGR01033">
    <property type="entry name" value="YebC/PmpR family DNA-binding transcriptional regulator"/>
    <property type="match status" value="1"/>
</dbReference>
<dbReference type="NCBIfam" id="NF009044">
    <property type="entry name" value="PRK12378.1"/>
    <property type="match status" value="1"/>
</dbReference>
<dbReference type="InterPro" id="IPR002876">
    <property type="entry name" value="Transcrip_reg_TACO1-like"/>
</dbReference>
<dbReference type="SUPFAM" id="SSF75625">
    <property type="entry name" value="YebC-like"/>
    <property type="match status" value="1"/>
</dbReference>
<dbReference type="Proteomes" id="UP000228614">
    <property type="component" value="Unassembled WGS sequence"/>
</dbReference>
<evidence type="ECO:0000259" key="8">
    <source>
        <dbReference type="Pfam" id="PF20772"/>
    </source>
</evidence>
<dbReference type="PANTHER" id="PTHR12532">
    <property type="entry name" value="TRANSLATIONAL ACTIVATOR OF CYTOCHROME C OXIDASE 1"/>
    <property type="match status" value="1"/>
</dbReference>
<dbReference type="GO" id="GO:0006355">
    <property type="term" value="P:regulation of DNA-templated transcription"/>
    <property type="evidence" value="ECO:0007669"/>
    <property type="project" value="UniProtKB-UniRule"/>
</dbReference>
<keyword evidence="4 6" id="KW-0238">DNA-binding</keyword>
<evidence type="ECO:0000313" key="9">
    <source>
        <dbReference type="EMBL" id="PIR94998.1"/>
    </source>
</evidence>
<comment type="caution">
    <text evidence="9">The sequence shown here is derived from an EMBL/GenBank/DDBJ whole genome shotgun (WGS) entry which is preliminary data.</text>
</comment>
<dbReference type="NCBIfam" id="NF001030">
    <property type="entry name" value="PRK00110.1"/>
    <property type="match status" value="1"/>
</dbReference>
<evidence type="ECO:0000313" key="10">
    <source>
        <dbReference type="Proteomes" id="UP000228614"/>
    </source>
</evidence>